<sequence>MHIDGLHPAPFRALRYAPGRVSGVAAVTSPPYDVVVRPDGLRQLRSSEPHNIVHLTLPGNGGHGEGPARARATLREWLRDGVLLRDPEPALYVYEQQGHGRSQRGVIATVPVTDPEAGVVLPHEDVMSEVVTERAALLRATGTDLEPLLLTYPGEPGPEAPGGPTAAVIDRAVASPPLTDIRTDDGMRHRLWALTEPADHARIRADLSRCRALIADGHHRWAAYRRLRDETPPRVGSTTDSPRRWGLVLLVDSTRHPLEVRAIHRVLPDLPIDRALASAGAAFRTAPALPLSEAMALLLDAPGPALVLSDGRPAGSTAEPTAHLVDRPAPEVLATRVPGDRPEAWRLLDATVLHEVLLPVVWKVPDSAESIRYLHDQDSALAAAARAGGTAVLMRPVAERTVRELAEQGVTMPRKSTSFGPKPATGLVLRPLWAEG</sequence>
<name>A0A7W3TDX7_9ACTN</name>
<dbReference type="PANTHER" id="PTHR36454">
    <property type="entry name" value="LMO2823 PROTEIN"/>
    <property type="match status" value="1"/>
</dbReference>
<reference evidence="2" key="1">
    <citation type="submission" date="2019-10" db="EMBL/GenBank/DDBJ databases">
        <title>Streptomyces sp. nov., a novel actinobacterium isolated from alkaline environment.</title>
        <authorList>
            <person name="Golinska P."/>
        </authorList>
    </citation>
    <scope>NUCLEOTIDE SEQUENCE [LARGE SCALE GENOMIC DNA]</scope>
    <source>
        <strain evidence="2">DSM 42118</strain>
    </source>
</reference>
<keyword evidence="2" id="KW-1185">Reference proteome</keyword>
<dbReference type="Pfam" id="PF06245">
    <property type="entry name" value="DUF1015"/>
    <property type="match status" value="1"/>
</dbReference>
<organism evidence="1 2">
    <name type="scientific">Streptomyces alkaliphilus</name>
    <dbReference type="NCBI Taxonomy" id="1472722"/>
    <lineage>
        <taxon>Bacteria</taxon>
        <taxon>Bacillati</taxon>
        <taxon>Actinomycetota</taxon>
        <taxon>Actinomycetes</taxon>
        <taxon>Kitasatosporales</taxon>
        <taxon>Streptomycetaceae</taxon>
        <taxon>Streptomyces</taxon>
    </lineage>
</organism>
<comment type="caution">
    <text evidence="1">The sequence shown here is derived from an EMBL/GenBank/DDBJ whole genome shotgun (WGS) entry which is preliminary data.</text>
</comment>
<protein>
    <submittedName>
        <fullName evidence="1">DUF1015 family protein</fullName>
    </submittedName>
</protein>
<dbReference type="PANTHER" id="PTHR36454:SF1">
    <property type="entry name" value="DUF1015 DOMAIN-CONTAINING PROTEIN"/>
    <property type="match status" value="1"/>
</dbReference>
<proteinExistence type="predicted"/>
<dbReference type="PIRSF" id="PIRSF033563">
    <property type="entry name" value="UCP033563"/>
    <property type="match status" value="1"/>
</dbReference>
<accession>A0A7W3TDX7</accession>
<dbReference type="AlphaFoldDB" id="A0A7W3TDX7"/>
<evidence type="ECO:0000313" key="1">
    <source>
        <dbReference type="EMBL" id="MBB0244880.1"/>
    </source>
</evidence>
<dbReference type="InterPro" id="IPR008323">
    <property type="entry name" value="UCP033563"/>
</dbReference>
<gene>
    <name evidence="1" type="ORF">FNQ90_12365</name>
</gene>
<dbReference type="Proteomes" id="UP000538929">
    <property type="component" value="Unassembled WGS sequence"/>
</dbReference>
<dbReference type="EMBL" id="VKHT01000335">
    <property type="protein sequence ID" value="MBB0244880.1"/>
    <property type="molecule type" value="Genomic_DNA"/>
</dbReference>
<dbReference type="RefSeq" id="WP_182606435.1">
    <property type="nucleotide sequence ID" value="NZ_VKHT01000335.1"/>
</dbReference>
<evidence type="ECO:0000313" key="2">
    <source>
        <dbReference type="Proteomes" id="UP000538929"/>
    </source>
</evidence>